<keyword evidence="2" id="KW-0479">Metal-binding</keyword>
<evidence type="ECO:0000259" key="3">
    <source>
        <dbReference type="Pfam" id="PF12850"/>
    </source>
</evidence>
<comment type="cofactor">
    <cofactor evidence="2">
        <name>a divalent metal cation</name>
        <dbReference type="ChEBI" id="CHEBI:60240"/>
    </cofactor>
</comment>
<evidence type="ECO:0000256" key="1">
    <source>
        <dbReference type="ARBA" id="ARBA00008950"/>
    </source>
</evidence>
<dbReference type="GO" id="GO:0016787">
    <property type="term" value="F:hydrolase activity"/>
    <property type="evidence" value="ECO:0007669"/>
    <property type="project" value="UniProtKB-UniRule"/>
</dbReference>
<comment type="similarity">
    <text evidence="1 2">Belongs to the metallophosphoesterase superfamily. YfcE family.</text>
</comment>
<dbReference type="Proteomes" id="UP000823960">
    <property type="component" value="Unassembled WGS sequence"/>
</dbReference>
<evidence type="ECO:0000313" key="5">
    <source>
        <dbReference type="Proteomes" id="UP000823960"/>
    </source>
</evidence>
<comment type="caution">
    <text evidence="4">The sequence shown here is derived from an EMBL/GenBank/DDBJ whole genome shotgun (WGS) entry which is preliminary data.</text>
</comment>
<dbReference type="SUPFAM" id="SSF56300">
    <property type="entry name" value="Metallo-dependent phosphatases"/>
    <property type="match status" value="1"/>
</dbReference>
<dbReference type="AlphaFoldDB" id="A0A9D1T473"/>
<dbReference type="InterPro" id="IPR029052">
    <property type="entry name" value="Metallo-depent_PP-like"/>
</dbReference>
<dbReference type="Pfam" id="PF12850">
    <property type="entry name" value="Metallophos_2"/>
    <property type="match status" value="1"/>
</dbReference>
<feature type="domain" description="Calcineurin-like phosphoesterase" evidence="3">
    <location>
        <begin position="1"/>
        <end position="147"/>
    </location>
</feature>
<organism evidence="4 5">
    <name type="scientific">Candidatus Faeciplasma avium</name>
    <dbReference type="NCBI Taxonomy" id="2840798"/>
    <lineage>
        <taxon>Bacteria</taxon>
        <taxon>Bacillati</taxon>
        <taxon>Bacillota</taxon>
        <taxon>Clostridia</taxon>
        <taxon>Eubacteriales</taxon>
        <taxon>Oscillospiraceae</taxon>
        <taxon>Oscillospiraceae incertae sedis</taxon>
        <taxon>Candidatus Faeciplasma</taxon>
    </lineage>
</organism>
<reference evidence="4" key="1">
    <citation type="submission" date="2020-10" db="EMBL/GenBank/DDBJ databases">
        <authorList>
            <person name="Gilroy R."/>
        </authorList>
    </citation>
    <scope>NUCLEOTIDE SEQUENCE</scope>
    <source>
        <strain evidence="4">1370</strain>
    </source>
</reference>
<evidence type="ECO:0000313" key="4">
    <source>
        <dbReference type="EMBL" id="HIV11215.1"/>
    </source>
</evidence>
<dbReference type="NCBIfam" id="TIGR00040">
    <property type="entry name" value="yfcE"/>
    <property type="match status" value="1"/>
</dbReference>
<gene>
    <name evidence="4" type="ORF">IAD28_05950</name>
</gene>
<dbReference type="InterPro" id="IPR000979">
    <property type="entry name" value="Phosphodiesterase_MJ0936/Vps29"/>
</dbReference>
<reference evidence="4" key="2">
    <citation type="journal article" date="2021" name="PeerJ">
        <title>Extensive microbial diversity within the chicken gut microbiome revealed by metagenomics and culture.</title>
        <authorList>
            <person name="Gilroy R."/>
            <person name="Ravi A."/>
            <person name="Getino M."/>
            <person name="Pursley I."/>
            <person name="Horton D.L."/>
            <person name="Alikhan N.F."/>
            <person name="Baker D."/>
            <person name="Gharbi K."/>
            <person name="Hall N."/>
            <person name="Watson M."/>
            <person name="Adriaenssens E.M."/>
            <person name="Foster-Nyarko E."/>
            <person name="Jarju S."/>
            <person name="Secka A."/>
            <person name="Antonio M."/>
            <person name="Oren A."/>
            <person name="Chaudhuri R.R."/>
            <person name="La Ragione R."/>
            <person name="Hildebrand F."/>
            <person name="Pallen M.J."/>
        </authorList>
    </citation>
    <scope>NUCLEOTIDE SEQUENCE</scope>
    <source>
        <strain evidence="4">1370</strain>
    </source>
</reference>
<proteinExistence type="inferred from homology"/>
<accession>A0A9D1T473</accession>
<evidence type="ECO:0000256" key="2">
    <source>
        <dbReference type="RuleBase" id="RU362039"/>
    </source>
</evidence>
<dbReference type="InterPro" id="IPR024654">
    <property type="entry name" value="Calcineurin-like_PHP_lpxH"/>
</dbReference>
<dbReference type="PANTHER" id="PTHR11124">
    <property type="entry name" value="VACUOLAR SORTING PROTEIN VPS29"/>
    <property type="match status" value="1"/>
</dbReference>
<dbReference type="GO" id="GO:0046872">
    <property type="term" value="F:metal ion binding"/>
    <property type="evidence" value="ECO:0007669"/>
    <property type="project" value="UniProtKB-KW"/>
</dbReference>
<name>A0A9D1T473_9FIRM</name>
<dbReference type="EC" id="3.1.4.-" evidence="2"/>
<dbReference type="EMBL" id="DVOL01000086">
    <property type="protein sequence ID" value="HIV11215.1"/>
    <property type="molecule type" value="Genomic_DNA"/>
</dbReference>
<dbReference type="Gene3D" id="3.60.21.10">
    <property type="match status" value="1"/>
</dbReference>
<sequence>MRIIAFSDSHGNTGVVKKLISSTRSTTDLYIFLGDGSRDIDRAGEELEGVRLLKVRGNCDFSSSSPDTAVTEVLGYKIIYTHGHTHGIKYDTAGLERLAFQNGAAAVLFGHTHVRECLYRNGVYYINPGSIALPRDGMPPSYAAIDIIPAGIMVTHAEL</sequence>
<protein>
    <recommendedName>
        <fullName evidence="2">Phosphoesterase</fullName>
        <ecNumber evidence="2">3.1.4.-</ecNumber>
    </recommendedName>
</protein>